<dbReference type="Proteomes" id="UP001465976">
    <property type="component" value="Unassembled WGS sequence"/>
</dbReference>
<dbReference type="InterPro" id="IPR032675">
    <property type="entry name" value="LRR_dom_sf"/>
</dbReference>
<name>A0ABR3FB13_9AGAR</name>
<reference evidence="2 3" key="1">
    <citation type="submission" date="2024-02" db="EMBL/GenBank/DDBJ databases">
        <title>A draft genome for the cacao thread blight pathogen Marasmius crinis-equi.</title>
        <authorList>
            <person name="Cohen S.P."/>
            <person name="Baruah I.K."/>
            <person name="Amoako-Attah I."/>
            <person name="Bukari Y."/>
            <person name="Meinhardt L.W."/>
            <person name="Bailey B.A."/>
        </authorList>
    </citation>
    <scope>NUCLEOTIDE SEQUENCE [LARGE SCALE GENOMIC DNA]</scope>
    <source>
        <strain evidence="2 3">GH-76</strain>
    </source>
</reference>
<feature type="region of interest" description="Disordered" evidence="1">
    <location>
        <begin position="113"/>
        <end position="137"/>
    </location>
</feature>
<comment type="caution">
    <text evidence="2">The sequence shown here is derived from an EMBL/GenBank/DDBJ whole genome shotgun (WGS) entry which is preliminary data.</text>
</comment>
<dbReference type="Gene3D" id="3.80.10.10">
    <property type="entry name" value="Ribonuclease Inhibitor"/>
    <property type="match status" value="1"/>
</dbReference>
<protein>
    <recommendedName>
        <fullName evidence="4">F-box domain-containing protein</fullName>
    </recommendedName>
</protein>
<sequence length="555" mass="62495">MAFDRVPSLASTLEEPAKTFQGPPAVLYSPLSRANVCPSWQEEAAIKAGMVDTRAQLALVNGVINRLSERMKLLDTERRRIREFVKKYRSIQRPILRLPPEILSRVFSLASQPEEPAPYDRGLKETRTRSPSSLNPSTPPWVLSQVCHSWRQLALDTPSLWSSISFSFVTAEDPVSRAQIHRLQLQLRRSAHRPLDLSAKMSTSDATAIERLLLPLCSSSPNWRHLRIELDDEVVLPGWTSVNGRLQALESLHLHFIGLPHHSLDCFHHKPGSTINPDPLKVKLPYNQITHFRWQDPDDESPPGHSVGLHGVRFFIMGYRTLFKMRNLRTCRLFFHSRVSIFQYIIQRITPAFAGGIGKLSLRHLTELELYSIDKRTGIHQFLPWIKHAPSLKKLTIFSSGPDQTSLSTFLALPQKLTHLSISMVEMPPNQFHAVLSGVPALTHLSFGVARGITEDYIFLFLLAQPDTGEFPIVPNLQNLSLLAGTTLASSYSVSTLLDVLEARRRVALLESGTATVHSKLLSVRLDKPIEDEAASQRLDTLRSEGLRDRFSGEE</sequence>
<dbReference type="SUPFAM" id="SSF52047">
    <property type="entry name" value="RNI-like"/>
    <property type="match status" value="1"/>
</dbReference>
<gene>
    <name evidence="2" type="ORF">V5O48_009519</name>
</gene>
<evidence type="ECO:0000313" key="2">
    <source>
        <dbReference type="EMBL" id="KAL0572450.1"/>
    </source>
</evidence>
<dbReference type="PANTHER" id="PTHR38926">
    <property type="entry name" value="F-BOX DOMAIN CONTAINING PROTEIN, EXPRESSED"/>
    <property type="match status" value="1"/>
</dbReference>
<evidence type="ECO:0000256" key="1">
    <source>
        <dbReference type="SAM" id="MobiDB-lite"/>
    </source>
</evidence>
<organism evidence="2 3">
    <name type="scientific">Marasmius crinis-equi</name>
    <dbReference type="NCBI Taxonomy" id="585013"/>
    <lineage>
        <taxon>Eukaryota</taxon>
        <taxon>Fungi</taxon>
        <taxon>Dikarya</taxon>
        <taxon>Basidiomycota</taxon>
        <taxon>Agaricomycotina</taxon>
        <taxon>Agaricomycetes</taxon>
        <taxon>Agaricomycetidae</taxon>
        <taxon>Agaricales</taxon>
        <taxon>Marasmiineae</taxon>
        <taxon>Marasmiaceae</taxon>
        <taxon>Marasmius</taxon>
    </lineage>
</organism>
<dbReference type="Gene3D" id="1.20.1280.50">
    <property type="match status" value="1"/>
</dbReference>
<proteinExistence type="predicted"/>
<evidence type="ECO:0000313" key="3">
    <source>
        <dbReference type="Proteomes" id="UP001465976"/>
    </source>
</evidence>
<accession>A0ABR3FB13</accession>
<dbReference type="EMBL" id="JBAHYK010000629">
    <property type="protein sequence ID" value="KAL0572450.1"/>
    <property type="molecule type" value="Genomic_DNA"/>
</dbReference>
<keyword evidence="3" id="KW-1185">Reference proteome</keyword>
<dbReference type="PANTHER" id="PTHR38926:SF5">
    <property type="entry name" value="F-BOX AND LEUCINE-RICH REPEAT PROTEIN 6"/>
    <property type="match status" value="1"/>
</dbReference>
<evidence type="ECO:0008006" key="4">
    <source>
        <dbReference type="Google" id="ProtNLM"/>
    </source>
</evidence>